<dbReference type="RefSeq" id="WP_110940457.1">
    <property type="nucleotide sequence ID" value="NZ_FQZV01000013.1"/>
</dbReference>
<dbReference type="EMBL" id="FQZV01000013">
    <property type="protein sequence ID" value="SHJ06464.1"/>
    <property type="molecule type" value="Genomic_DNA"/>
</dbReference>
<dbReference type="PANTHER" id="PTHR35809:SF1">
    <property type="entry name" value="ARCHAETIDYLSERINE DECARBOXYLASE PROENZYME-RELATED"/>
    <property type="match status" value="1"/>
</dbReference>
<sequence length="213" mass="24296">MKHYWIFPRAIKYVIIFSIVTLGTLDLKPIAITSFLLLLSVLFFYRSPKRNVVQNQNGILSVADGVVTDVMEVLEDEYIEGEGVKVCIASSIFDVHVTRNPIEGEVNYASYRKGNIFMRNGNTGRRQREEYTIGIQGEKTRVLLHQVSGYFGKKIFSWIWNGHRVQQGEISGHNKYGAYYEMVLPKQQVEIKVTKGDRVQAGLTTIGVVKYEI</sequence>
<evidence type="ECO:0000256" key="5">
    <source>
        <dbReference type="ARBA" id="ARBA00023136"/>
    </source>
</evidence>
<keyword evidence="7" id="KW-0594">Phospholipid biosynthesis</keyword>
<dbReference type="GO" id="GO:0008654">
    <property type="term" value="P:phospholipid biosynthetic process"/>
    <property type="evidence" value="ECO:0007669"/>
    <property type="project" value="UniProtKB-KW"/>
</dbReference>
<proteinExistence type="predicted"/>
<evidence type="ECO:0000313" key="12">
    <source>
        <dbReference type="EMBL" id="SHJ06464.1"/>
    </source>
</evidence>
<keyword evidence="3" id="KW-0210">Decarboxylase</keyword>
<evidence type="ECO:0000256" key="2">
    <source>
        <dbReference type="ARBA" id="ARBA00022516"/>
    </source>
</evidence>
<dbReference type="Proteomes" id="UP000184536">
    <property type="component" value="Unassembled WGS sequence"/>
</dbReference>
<keyword evidence="1" id="KW-1003">Cell membrane</keyword>
<dbReference type="STRING" id="1121919.SAMN02745975_01219"/>
<accession>A0A1M6G992</accession>
<keyword evidence="2" id="KW-0444">Lipid biosynthesis</keyword>
<dbReference type="InterPro" id="IPR033175">
    <property type="entry name" value="PSD-A"/>
</dbReference>
<evidence type="ECO:0000256" key="9">
    <source>
        <dbReference type="ARBA" id="ARBA00023264"/>
    </source>
</evidence>
<dbReference type="InterPro" id="IPR003817">
    <property type="entry name" value="PS_Dcarbxylase"/>
</dbReference>
<keyword evidence="4" id="KW-0443">Lipid metabolism</keyword>
<dbReference type="AlphaFoldDB" id="A0A1M6G992"/>
<keyword evidence="5 11" id="KW-0472">Membrane</keyword>
<keyword evidence="10" id="KW-0670">Pyruvate</keyword>
<evidence type="ECO:0000256" key="3">
    <source>
        <dbReference type="ARBA" id="ARBA00022793"/>
    </source>
</evidence>
<evidence type="ECO:0000256" key="10">
    <source>
        <dbReference type="ARBA" id="ARBA00023317"/>
    </source>
</evidence>
<keyword evidence="11" id="KW-0812">Transmembrane</keyword>
<feature type="transmembrane region" description="Helical" evidence="11">
    <location>
        <begin position="12"/>
        <end position="45"/>
    </location>
</feature>
<keyword evidence="9" id="KW-1208">Phospholipid metabolism</keyword>
<dbReference type="PANTHER" id="PTHR35809">
    <property type="entry name" value="ARCHAETIDYLSERINE DECARBOXYLASE PROENZYME-RELATED"/>
    <property type="match status" value="1"/>
</dbReference>
<name>A0A1M6G992_9FIRM</name>
<keyword evidence="6" id="KW-0865">Zymogen</keyword>
<keyword evidence="13" id="KW-1185">Reference proteome</keyword>
<evidence type="ECO:0000313" key="13">
    <source>
        <dbReference type="Proteomes" id="UP000184536"/>
    </source>
</evidence>
<evidence type="ECO:0000256" key="7">
    <source>
        <dbReference type="ARBA" id="ARBA00023209"/>
    </source>
</evidence>
<keyword evidence="11" id="KW-1133">Transmembrane helix</keyword>
<evidence type="ECO:0000256" key="4">
    <source>
        <dbReference type="ARBA" id="ARBA00023098"/>
    </source>
</evidence>
<reference evidence="13" key="1">
    <citation type="submission" date="2016-11" db="EMBL/GenBank/DDBJ databases">
        <authorList>
            <person name="Varghese N."/>
            <person name="Submissions S."/>
        </authorList>
    </citation>
    <scope>NUCLEOTIDE SEQUENCE [LARGE SCALE GENOMIC DNA]</scope>
    <source>
        <strain evidence="13">DSM 17957</strain>
    </source>
</reference>
<evidence type="ECO:0000256" key="6">
    <source>
        <dbReference type="ARBA" id="ARBA00023145"/>
    </source>
</evidence>
<evidence type="ECO:0000256" key="8">
    <source>
        <dbReference type="ARBA" id="ARBA00023239"/>
    </source>
</evidence>
<dbReference type="Pfam" id="PF02666">
    <property type="entry name" value="PS_Dcarbxylase"/>
    <property type="match status" value="1"/>
</dbReference>
<evidence type="ECO:0000256" key="1">
    <source>
        <dbReference type="ARBA" id="ARBA00022475"/>
    </source>
</evidence>
<dbReference type="GO" id="GO:0004609">
    <property type="term" value="F:phosphatidylserine decarboxylase activity"/>
    <property type="evidence" value="ECO:0007669"/>
    <property type="project" value="InterPro"/>
</dbReference>
<dbReference type="OrthoDB" id="9790893at2"/>
<keyword evidence="8" id="KW-0456">Lyase</keyword>
<protein>
    <submittedName>
        <fullName evidence="12">Phosphatidylserine decarboxylase</fullName>
    </submittedName>
</protein>
<evidence type="ECO:0000256" key="11">
    <source>
        <dbReference type="SAM" id="Phobius"/>
    </source>
</evidence>
<organism evidence="12 13">
    <name type="scientific">Geosporobacter subterraneus DSM 17957</name>
    <dbReference type="NCBI Taxonomy" id="1121919"/>
    <lineage>
        <taxon>Bacteria</taxon>
        <taxon>Bacillati</taxon>
        <taxon>Bacillota</taxon>
        <taxon>Clostridia</taxon>
        <taxon>Peptostreptococcales</taxon>
        <taxon>Thermotaleaceae</taxon>
        <taxon>Geosporobacter</taxon>
    </lineage>
</organism>
<gene>
    <name evidence="12" type="ORF">SAMN02745975_01219</name>
</gene>